<dbReference type="Proteomes" id="UP000828390">
    <property type="component" value="Unassembled WGS sequence"/>
</dbReference>
<reference evidence="1" key="1">
    <citation type="journal article" date="2019" name="bioRxiv">
        <title>The Genome of the Zebra Mussel, Dreissena polymorpha: A Resource for Invasive Species Research.</title>
        <authorList>
            <person name="McCartney M.A."/>
            <person name="Auch B."/>
            <person name="Kono T."/>
            <person name="Mallez S."/>
            <person name="Zhang Y."/>
            <person name="Obille A."/>
            <person name="Becker A."/>
            <person name="Abrahante J.E."/>
            <person name="Garbe J."/>
            <person name="Badalamenti J.P."/>
            <person name="Herman A."/>
            <person name="Mangelson H."/>
            <person name="Liachko I."/>
            <person name="Sullivan S."/>
            <person name="Sone E.D."/>
            <person name="Koren S."/>
            <person name="Silverstein K.A.T."/>
            <person name="Beckman K.B."/>
            <person name="Gohl D.M."/>
        </authorList>
    </citation>
    <scope>NUCLEOTIDE SEQUENCE</scope>
    <source>
        <strain evidence="1">Duluth1</strain>
        <tissue evidence="1">Whole animal</tissue>
    </source>
</reference>
<gene>
    <name evidence="1" type="ORF">DPMN_180139</name>
</gene>
<keyword evidence="2" id="KW-1185">Reference proteome</keyword>
<organism evidence="1 2">
    <name type="scientific">Dreissena polymorpha</name>
    <name type="common">Zebra mussel</name>
    <name type="synonym">Mytilus polymorpha</name>
    <dbReference type="NCBI Taxonomy" id="45954"/>
    <lineage>
        <taxon>Eukaryota</taxon>
        <taxon>Metazoa</taxon>
        <taxon>Spiralia</taxon>
        <taxon>Lophotrochozoa</taxon>
        <taxon>Mollusca</taxon>
        <taxon>Bivalvia</taxon>
        <taxon>Autobranchia</taxon>
        <taxon>Heteroconchia</taxon>
        <taxon>Euheterodonta</taxon>
        <taxon>Imparidentia</taxon>
        <taxon>Neoheterodontei</taxon>
        <taxon>Myida</taxon>
        <taxon>Dreissenoidea</taxon>
        <taxon>Dreissenidae</taxon>
        <taxon>Dreissena</taxon>
    </lineage>
</organism>
<accession>A0A9D4IMV2</accession>
<proteinExistence type="predicted"/>
<reference evidence="1" key="2">
    <citation type="submission" date="2020-11" db="EMBL/GenBank/DDBJ databases">
        <authorList>
            <person name="McCartney M.A."/>
            <person name="Auch B."/>
            <person name="Kono T."/>
            <person name="Mallez S."/>
            <person name="Becker A."/>
            <person name="Gohl D.M."/>
            <person name="Silverstein K.A.T."/>
            <person name="Koren S."/>
            <person name="Bechman K.B."/>
            <person name="Herman A."/>
            <person name="Abrahante J.E."/>
            <person name="Garbe J."/>
        </authorList>
    </citation>
    <scope>NUCLEOTIDE SEQUENCE</scope>
    <source>
        <strain evidence="1">Duluth1</strain>
        <tissue evidence="1">Whole animal</tissue>
    </source>
</reference>
<protein>
    <submittedName>
        <fullName evidence="1">Uncharacterized protein</fullName>
    </submittedName>
</protein>
<evidence type="ECO:0000313" key="2">
    <source>
        <dbReference type="Proteomes" id="UP000828390"/>
    </source>
</evidence>
<comment type="caution">
    <text evidence="1">The sequence shown here is derived from an EMBL/GenBank/DDBJ whole genome shotgun (WGS) entry which is preliminary data.</text>
</comment>
<dbReference type="EMBL" id="JAIWYP010000009">
    <property type="protein sequence ID" value="KAH3778669.1"/>
    <property type="molecule type" value="Genomic_DNA"/>
</dbReference>
<evidence type="ECO:0000313" key="1">
    <source>
        <dbReference type="EMBL" id="KAH3778669.1"/>
    </source>
</evidence>
<dbReference type="AlphaFoldDB" id="A0A9D4IMV2"/>
<sequence length="67" mass="7608">MIQISHLASKILTLLTPRQASMSRQSLEMSEHNASSIDDDIDSGFYIRRHVVISSPTKQNIDMFLEC</sequence>
<name>A0A9D4IMV2_DREPO</name>